<dbReference type="eggNOG" id="KOG1908">
    <property type="taxonomic scope" value="Eukaryota"/>
</dbReference>
<dbReference type="InterPro" id="IPR001611">
    <property type="entry name" value="Leu-rich_rpt"/>
</dbReference>
<gene>
    <name evidence="5" type="ORF">UMAG_02976</name>
</gene>
<dbReference type="GeneID" id="23563579"/>
<organism evidence="5 6">
    <name type="scientific">Mycosarcoma maydis</name>
    <name type="common">Corn smut fungus</name>
    <name type="synonym">Ustilago maydis</name>
    <dbReference type="NCBI Taxonomy" id="5270"/>
    <lineage>
        <taxon>Eukaryota</taxon>
        <taxon>Fungi</taxon>
        <taxon>Dikarya</taxon>
        <taxon>Basidiomycota</taxon>
        <taxon>Ustilaginomycotina</taxon>
        <taxon>Ustilaginomycetes</taxon>
        <taxon>Ustilaginales</taxon>
        <taxon>Ustilaginaceae</taxon>
        <taxon>Mycosarcoma</taxon>
    </lineage>
</organism>
<protein>
    <recommendedName>
        <fullName evidence="7">RNI-like protein</fullName>
    </recommendedName>
</protein>
<dbReference type="SMART" id="SM00368">
    <property type="entry name" value="LRR_RI"/>
    <property type="match status" value="9"/>
</dbReference>
<evidence type="ECO:0000256" key="2">
    <source>
        <dbReference type="ARBA" id="ARBA00022614"/>
    </source>
</evidence>
<feature type="compositionally biased region" description="Basic and acidic residues" evidence="4">
    <location>
        <begin position="1103"/>
        <end position="1127"/>
    </location>
</feature>
<dbReference type="KEGG" id="uma:UMAG_02976"/>
<dbReference type="InterPro" id="IPR032675">
    <property type="entry name" value="LRR_dom_sf"/>
</dbReference>
<dbReference type="Proteomes" id="UP000000561">
    <property type="component" value="Chromosome 7"/>
</dbReference>
<dbReference type="Gene3D" id="1.20.58.160">
    <property type="match status" value="1"/>
</dbReference>
<reference evidence="5 6" key="1">
    <citation type="journal article" date="2006" name="Nature">
        <title>Insights from the genome of the biotrophic fungal plant pathogen Ustilago maydis.</title>
        <authorList>
            <person name="Kamper J."/>
            <person name="Kahmann R."/>
            <person name="Bolker M."/>
            <person name="Ma L.J."/>
            <person name="Brefort T."/>
            <person name="Saville B.J."/>
            <person name="Banuett F."/>
            <person name="Kronstad J.W."/>
            <person name="Gold S.E."/>
            <person name="Muller O."/>
            <person name="Perlin M.H."/>
            <person name="Wosten H.A."/>
            <person name="de Vries R."/>
            <person name="Ruiz-Herrera J."/>
            <person name="Reynaga-Pena C.G."/>
            <person name="Snetselaar K."/>
            <person name="McCann M."/>
            <person name="Perez-Martin J."/>
            <person name="Feldbrugge M."/>
            <person name="Basse C.W."/>
            <person name="Steinberg G."/>
            <person name="Ibeas J.I."/>
            <person name="Holloman W."/>
            <person name="Guzman P."/>
            <person name="Farman M."/>
            <person name="Stajich J.E."/>
            <person name="Sentandreu R."/>
            <person name="Gonzalez-Prieto J.M."/>
            <person name="Kennell J.C."/>
            <person name="Molina L."/>
            <person name="Schirawski J."/>
            <person name="Mendoza-Mendoza A."/>
            <person name="Greilinger D."/>
            <person name="Munch K."/>
            <person name="Rossel N."/>
            <person name="Scherer M."/>
            <person name="Vranes M."/>
            <person name="Ladendorf O."/>
            <person name="Vincon V."/>
            <person name="Fuchs U."/>
            <person name="Sandrock B."/>
            <person name="Meng S."/>
            <person name="Ho E.C."/>
            <person name="Cahill M.J."/>
            <person name="Boyce K.J."/>
            <person name="Klose J."/>
            <person name="Klosterman S.J."/>
            <person name="Deelstra H.J."/>
            <person name="Ortiz-Castellanos L."/>
            <person name="Li W."/>
            <person name="Sanchez-Alonso P."/>
            <person name="Schreier P.H."/>
            <person name="Hauser-Hahn I."/>
            <person name="Vaupel M."/>
            <person name="Koopmann E."/>
            <person name="Friedrich G."/>
            <person name="Voss H."/>
            <person name="Schluter T."/>
            <person name="Margolis J."/>
            <person name="Platt D."/>
            <person name="Swimmer C."/>
            <person name="Gnirke A."/>
            <person name="Chen F."/>
            <person name="Vysotskaia V."/>
            <person name="Mannhaupt G."/>
            <person name="Guldener U."/>
            <person name="Munsterkotter M."/>
            <person name="Haase D."/>
            <person name="Oesterheld M."/>
            <person name="Mewes H.W."/>
            <person name="Mauceli E.W."/>
            <person name="DeCaprio D."/>
            <person name="Wade C.M."/>
            <person name="Butler J."/>
            <person name="Young S."/>
            <person name="Jaffe D.B."/>
            <person name="Calvo S."/>
            <person name="Nusbaum C."/>
            <person name="Galagan J."/>
            <person name="Birren B.W."/>
        </authorList>
    </citation>
    <scope>NUCLEOTIDE SEQUENCE [LARGE SCALE GENOMIC DNA]</scope>
    <source>
        <strain evidence="6">DSM 14603 / FGSC 9021 / UM521</strain>
    </source>
</reference>
<feature type="compositionally biased region" description="Acidic residues" evidence="4">
    <location>
        <begin position="415"/>
        <end position="431"/>
    </location>
</feature>
<keyword evidence="3" id="KW-0677">Repeat</keyword>
<dbReference type="RefSeq" id="XP_011389369.1">
    <property type="nucleotide sequence ID" value="XM_011391067.1"/>
</dbReference>
<dbReference type="InterPro" id="IPR027038">
    <property type="entry name" value="RanGap"/>
</dbReference>
<feature type="region of interest" description="Disordered" evidence="4">
    <location>
        <begin position="377"/>
        <end position="454"/>
    </location>
</feature>
<feature type="compositionally biased region" description="Polar residues" evidence="4">
    <location>
        <begin position="141"/>
        <end position="156"/>
    </location>
</feature>
<dbReference type="VEuPathDB" id="FungiDB:UMAG_02976"/>
<feature type="region of interest" description="Disordered" evidence="4">
    <location>
        <begin position="1040"/>
        <end position="1147"/>
    </location>
</feature>
<evidence type="ECO:0000256" key="1">
    <source>
        <dbReference type="ARBA" id="ARBA00022468"/>
    </source>
</evidence>
<proteinExistence type="predicted"/>
<feature type="compositionally biased region" description="Polar residues" evidence="4">
    <location>
        <begin position="114"/>
        <end position="129"/>
    </location>
</feature>
<name>A0A0D1C5S6_MYCMD</name>
<keyword evidence="2" id="KW-0433">Leucine-rich repeat</keyword>
<dbReference type="Gene3D" id="3.80.10.10">
    <property type="entry name" value="Ribonuclease Inhibitor"/>
    <property type="match status" value="4"/>
</dbReference>
<feature type="compositionally biased region" description="Basic and acidic residues" evidence="4">
    <location>
        <begin position="387"/>
        <end position="414"/>
    </location>
</feature>
<evidence type="ECO:0000313" key="5">
    <source>
        <dbReference type="EMBL" id="KIS68997.1"/>
    </source>
</evidence>
<dbReference type="OrthoDB" id="120976at2759"/>
<dbReference type="SUPFAM" id="SSF52047">
    <property type="entry name" value="RNI-like"/>
    <property type="match status" value="1"/>
</dbReference>
<dbReference type="PANTHER" id="PTHR24113:SF12">
    <property type="entry name" value="RAN GTPASE-ACTIVATING PROTEIN 1"/>
    <property type="match status" value="1"/>
</dbReference>
<feature type="compositionally biased region" description="Low complexity" evidence="4">
    <location>
        <begin position="130"/>
        <end position="140"/>
    </location>
</feature>
<feature type="compositionally biased region" description="Low complexity" evidence="4">
    <location>
        <begin position="1064"/>
        <end position="1077"/>
    </location>
</feature>
<evidence type="ECO:0000256" key="4">
    <source>
        <dbReference type="SAM" id="MobiDB-lite"/>
    </source>
</evidence>
<dbReference type="PANTHER" id="PTHR24113">
    <property type="entry name" value="RAN GTPASE-ACTIVATING PROTEIN 1"/>
    <property type="match status" value="1"/>
</dbReference>
<feature type="region of interest" description="Disordered" evidence="4">
    <location>
        <begin position="114"/>
        <end position="156"/>
    </location>
</feature>
<sequence length="1231" mass="133591">MITTVSPVRRSIYKRKMSSQPKGILKPAPPPQKGFSFRRDILQSINTRLAQQGVNVQVPMPQSGTAQATASYIGGMFRKIGGIAAGAAANVSGSNSTTVGGLLSNDPSFNSNGSSLYSQGSLDDTNANKSGSNIMSSSGSTAIASQQNDSENGSTTSLVKNTVLSSTTSAAPLKKVQFQVSHMSVTYPIVGAGTPEDEDLTRLRIEREHRRMLKARRGKPWTPEQLEALYRECCRTREEHPLKKMRLVFQEAAQSIPPALKTMDLSFVPLDRHAVEPIADLLSVDFGLNKLVLENCALTDDTVKSILHALLVSGTLPNLSIASNRKIRFRGWKYVAIFMRRARALRYLDLSENSIDRLSLEHLLAVIIKPPSAVTYHRTQPSRAAKKTADAKPEADGKETSKDAESAEHQVKDGGEDDDDDEDDEFFDDSGEPLMPTAPLLRDVSDDPDPPTSAVTSLRLENCGLKAASLEMLSQAVRFSDIRHLSLRRNKIGQLASVALAIMLKDYPDSVIASDTQTSSASARKSYFDPASAPFSTASGMADAEVFQRNGRTLRPSDGLTTSERFARSYSPGLPEVPVIVSSPGGGITSRKMPGSHQVNGGSEQRPTTFYGVHTEQLQDAMQTSIAGPTAEIDLNLTPQQRLEIRSNSAPNLSEEEAVAIYQAKRARRILADLPRVGNLLTLDLKSNDIRGGVVYLAQVLKKNRTLRVLNLSDNNIEMPGLVAVAEALKYNSTLETLDMSHNPCSGPGLEGITTLRTAFALNSNLKRLFLNDTDLSSEAAIALAEFLPEARSLIHLDLAENFDIDIAGVMALAVSLRMNQSLRCLDLNIPPNNPDFARLSQEILQSCVRNTELAQQRAAKKGLKQRIAAPIYRSVVARAARENDERLKAIETARATAMSAAAAKDRAAVQDLLTAAGECRSVLRDLLSGEEKRQLEAPEQKLTPPGEFVEDLTVQSAKLRKRLGELAGTVEEEDLLESILTVHDELSEVSTRLERFYQYGIAAIGKPGDGVRIEGEMTSVHLTTPDQGVVESGLTSPAFSIADSDEEDSEVESGSGKPRSRIAVGASGASANGEASNMPQHSRSHQGSLSDMMDGLGIQTHSVDRDSADREEREPEHEHEHEHELGADGSPLPPRAPTETLAKGQLSEEAELFRKTKCLQYDFHARHSQDDERLARLGTTPDLACTPTAPPSPHTDPLQAAVHNAHLSGEQLRKDLLRAHVPPKSLTSTP</sequence>
<keyword evidence="6" id="KW-1185">Reference proteome</keyword>
<evidence type="ECO:0000313" key="6">
    <source>
        <dbReference type="Proteomes" id="UP000000561"/>
    </source>
</evidence>
<dbReference type="Pfam" id="PF13516">
    <property type="entry name" value="LRR_6"/>
    <property type="match status" value="2"/>
</dbReference>
<dbReference type="InterPro" id="IPR038425">
    <property type="entry name" value="GAT_sf"/>
</dbReference>
<evidence type="ECO:0008006" key="7">
    <source>
        <dbReference type="Google" id="ProtNLM"/>
    </source>
</evidence>
<dbReference type="AlphaFoldDB" id="A0A0D1C5S6"/>
<dbReference type="GO" id="GO:0005096">
    <property type="term" value="F:GTPase activator activity"/>
    <property type="evidence" value="ECO:0007669"/>
    <property type="project" value="UniProtKB-KW"/>
</dbReference>
<dbReference type="EMBL" id="CM003146">
    <property type="protein sequence ID" value="KIS68997.1"/>
    <property type="molecule type" value="Genomic_DNA"/>
</dbReference>
<dbReference type="InParanoid" id="A0A0D1C5S6"/>
<keyword evidence="1" id="KW-0343">GTPase activation</keyword>
<dbReference type="PROSITE" id="PS51450">
    <property type="entry name" value="LRR"/>
    <property type="match status" value="1"/>
</dbReference>
<accession>A0A0D1C5S6</accession>
<evidence type="ECO:0000256" key="3">
    <source>
        <dbReference type="ARBA" id="ARBA00022737"/>
    </source>
</evidence>
<feature type="compositionally biased region" description="Polar residues" evidence="4">
    <location>
        <begin position="1078"/>
        <end position="1090"/>
    </location>
</feature>